<sequence length="533" mass="54499">MSSAELTERLRVASTSAPASGPASGTGPAPGTCPAPGTGPAQTDDLTSLSATEALAAFRDGSLVPSELLAATIARIHAVNGDRSTGINAFTELLFEDAMTSAVAADHAYANARRDGTRTPALLGIPVATKEKHGLAGRSLTQGLAACKGEIAATNHPVVERVLAAGGIIHARTTSPEFSCATVTHSPLWGITRNPWNPAATPGGSSGGAGAALAAGMATLATASDIAGSTRIPAGFTGTVGYKAPYGRVPGLPPLAADWYRGDGPMGRTVADTALLAGVMSGRHPVDHGSWGAHGIRPDHGQPTGPDAVRGLRIGLDVTLGDYPVAASVRANTLRVAQLLEAAGAEIVPVSLPWTTERITRTTFAHFGHILGPAMSEITAGTEDQLAAYTLQFIADAASVAREVSLPESLAMDASLQRDLALEMSGLDALLTPTQAVEMLDAEGNYLDGVTAPNSGGDGSSSDTRRLGHYWEAHMTSPFNVANRCPVLSVPSGMSSVGVPTGVQVVGHPFEEGMVFRIGSAIEALVEMPALRL</sequence>
<dbReference type="SUPFAM" id="SSF75304">
    <property type="entry name" value="Amidase signature (AS) enzymes"/>
    <property type="match status" value="1"/>
</dbReference>
<evidence type="ECO:0000313" key="5">
    <source>
        <dbReference type="Proteomes" id="UP000502677"/>
    </source>
</evidence>
<dbReference type="AlphaFoldDB" id="A0A6G7XFJ9"/>
<comment type="similarity">
    <text evidence="1">Belongs to the amidase family.</text>
</comment>
<dbReference type="RefSeq" id="WP_166291211.1">
    <property type="nucleotide sequence ID" value="NZ_CP049863.1"/>
</dbReference>
<dbReference type="KEGG" id="lvi:G7068_08780"/>
<feature type="domain" description="Amidase" evidence="3">
    <location>
        <begin position="67"/>
        <end position="515"/>
    </location>
</feature>
<organism evidence="4 5">
    <name type="scientific">Leucobacter viscericola</name>
    <dbReference type="NCBI Taxonomy" id="2714935"/>
    <lineage>
        <taxon>Bacteria</taxon>
        <taxon>Bacillati</taxon>
        <taxon>Actinomycetota</taxon>
        <taxon>Actinomycetes</taxon>
        <taxon>Micrococcales</taxon>
        <taxon>Microbacteriaceae</taxon>
        <taxon>Leucobacter</taxon>
    </lineage>
</organism>
<feature type="region of interest" description="Disordered" evidence="2">
    <location>
        <begin position="1"/>
        <end position="45"/>
    </location>
</feature>
<name>A0A6G7XFJ9_9MICO</name>
<dbReference type="InterPro" id="IPR023631">
    <property type="entry name" value="Amidase_dom"/>
</dbReference>
<dbReference type="PANTHER" id="PTHR11895">
    <property type="entry name" value="TRANSAMIDASE"/>
    <property type="match status" value="1"/>
</dbReference>
<dbReference type="Gene3D" id="3.90.1300.10">
    <property type="entry name" value="Amidase signature (AS) domain"/>
    <property type="match status" value="1"/>
</dbReference>
<feature type="compositionally biased region" description="Low complexity" evidence="2">
    <location>
        <begin position="13"/>
        <end position="45"/>
    </location>
</feature>
<evidence type="ECO:0000259" key="3">
    <source>
        <dbReference type="Pfam" id="PF01425"/>
    </source>
</evidence>
<reference evidence="4 5" key="1">
    <citation type="submission" date="2020-03" db="EMBL/GenBank/DDBJ databases">
        <title>Leucobacter sp. nov., isolated from beetles.</title>
        <authorList>
            <person name="Hyun D.-W."/>
            <person name="Bae J.-W."/>
        </authorList>
    </citation>
    <scope>NUCLEOTIDE SEQUENCE [LARGE SCALE GENOMIC DNA]</scope>
    <source>
        <strain evidence="4 5">HDW9C</strain>
    </source>
</reference>
<dbReference type="PANTHER" id="PTHR11895:SF7">
    <property type="entry name" value="GLUTAMYL-TRNA(GLN) AMIDOTRANSFERASE SUBUNIT A, MITOCHONDRIAL"/>
    <property type="match status" value="1"/>
</dbReference>
<evidence type="ECO:0000256" key="1">
    <source>
        <dbReference type="ARBA" id="ARBA00009199"/>
    </source>
</evidence>
<proteinExistence type="inferred from homology"/>
<dbReference type="EMBL" id="CP049863">
    <property type="protein sequence ID" value="QIK63282.1"/>
    <property type="molecule type" value="Genomic_DNA"/>
</dbReference>
<dbReference type="Proteomes" id="UP000502677">
    <property type="component" value="Chromosome"/>
</dbReference>
<accession>A0A6G7XFJ9</accession>
<protein>
    <submittedName>
        <fullName evidence="4">Amidase</fullName>
    </submittedName>
</protein>
<evidence type="ECO:0000256" key="2">
    <source>
        <dbReference type="SAM" id="MobiDB-lite"/>
    </source>
</evidence>
<dbReference type="Pfam" id="PF01425">
    <property type="entry name" value="Amidase"/>
    <property type="match status" value="1"/>
</dbReference>
<feature type="compositionally biased region" description="Basic and acidic residues" evidence="2">
    <location>
        <begin position="1"/>
        <end position="11"/>
    </location>
</feature>
<dbReference type="InterPro" id="IPR036928">
    <property type="entry name" value="AS_sf"/>
</dbReference>
<keyword evidence="5" id="KW-1185">Reference proteome</keyword>
<dbReference type="InterPro" id="IPR000120">
    <property type="entry name" value="Amidase"/>
</dbReference>
<dbReference type="GO" id="GO:0003824">
    <property type="term" value="F:catalytic activity"/>
    <property type="evidence" value="ECO:0007669"/>
    <property type="project" value="InterPro"/>
</dbReference>
<gene>
    <name evidence="4" type="ORF">G7068_08780</name>
</gene>
<evidence type="ECO:0000313" key="4">
    <source>
        <dbReference type="EMBL" id="QIK63282.1"/>
    </source>
</evidence>